<keyword evidence="2" id="KW-1133">Transmembrane helix</keyword>
<dbReference type="OrthoDB" id="3270653at2759"/>
<feature type="compositionally biased region" description="Low complexity" evidence="1">
    <location>
        <begin position="211"/>
        <end position="221"/>
    </location>
</feature>
<organism evidence="3 4">
    <name type="scientific">Sistotremastrum niveocremeum HHB9708</name>
    <dbReference type="NCBI Taxonomy" id="1314777"/>
    <lineage>
        <taxon>Eukaryota</taxon>
        <taxon>Fungi</taxon>
        <taxon>Dikarya</taxon>
        <taxon>Basidiomycota</taxon>
        <taxon>Agaricomycotina</taxon>
        <taxon>Agaricomycetes</taxon>
        <taxon>Sistotremastrales</taxon>
        <taxon>Sistotremastraceae</taxon>
        <taxon>Sertulicium</taxon>
        <taxon>Sertulicium niveocremeum</taxon>
    </lineage>
</organism>
<dbReference type="Proteomes" id="UP000076722">
    <property type="component" value="Unassembled WGS sequence"/>
</dbReference>
<reference evidence="3 4" key="1">
    <citation type="journal article" date="2016" name="Mol. Biol. Evol.">
        <title>Comparative Genomics of Early-Diverging Mushroom-Forming Fungi Provides Insights into the Origins of Lignocellulose Decay Capabilities.</title>
        <authorList>
            <person name="Nagy L.G."/>
            <person name="Riley R."/>
            <person name="Tritt A."/>
            <person name="Adam C."/>
            <person name="Daum C."/>
            <person name="Floudas D."/>
            <person name="Sun H."/>
            <person name="Yadav J.S."/>
            <person name="Pangilinan J."/>
            <person name="Larsson K.H."/>
            <person name="Matsuura K."/>
            <person name="Barry K."/>
            <person name="Labutti K."/>
            <person name="Kuo R."/>
            <person name="Ohm R.A."/>
            <person name="Bhattacharya S.S."/>
            <person name="Shirouzu T."/>
            <person name="Yoshinaga Y."/>
            <person name="Martin F.M."/>
            <person name="Grigoriev I.V."/>
            <person name="Hibbett D.S."/>
        </authorList>
    </citation>
    <scope>NUCLEOTIDE SEQUENCE [LARGE SCALE GENOMIC DNA]</scope>
    <source>
        <strain evidence="3 4">HHB9708</strain>
    </source>
</reference>
<dbReference type="EMBL" id="KV419400">
    <property type="protein sequence ID" value="KZS95812.1"/>
    <property type="molecule type" value="Genomic_DNA"/>
</dbReference>
<keyword evidence="2" id="KW-0472">Membrane</keyword>
<feature type="region of interest" description="Disordered" evidence="1">
    <location>
        <begin position="276"/>
        <end position="307"/>
    </location>
</feature>
<evidence type="ECO:0000313" key="3">
    <source>
        <dbReference type="EMBL" id="KZS95812.1"/>
    </source>
</evidence>
<keyword evidence="4" id="KW-1185">Reference proteome</keyword>
<evidence type="ECO:0000313" key="4">
    <source>
        <dbReference type="Proteomes" id="UP000076722"/>
    </source>
</evidence>
<feature type="compositionally biased region" description="Polar residues" evidence="1">
    <location>
        <begin position="141"/>
        <end position="151"/>
    </location>
</feature>
<evidence type="ECO:0000256" key="2">
    <source>
        <dbReference type="SAM" id="Phobius"/>
    </source>
</evidence>
<sequence>MSLVERSSNHPAELLVLHSPSRLHASIPIIILCSVVGAAIAVIASLVLFSRFKRIPPAPLPPVQRLAHERKREEPSFLEQQDDLLPFPTHRSTMMSLHHADSRYPLFGDSVTRQSSFITHSSRTASWIAPSEHPTVPTLVATDSSPASSETALEPESEPRPMTRHSSLSPMRARQKSSVSSIRSIRGAPHNPHNRIDIVLPTPLAPTMNKSSSTSRLSTYSDQWTPPLTRSSSYYGSSDSSGRRSARSSSSPVTPPPVPRIPFIYTVPTDGVPGTGPTIGGHPLMIPVPSLPIPHPTSPPAQDAPVQ</sequence>
<protein>
    <submittedName>
        <fullName evidence="3">Uncharacterized protein</fullName>
    </submittedName>
</protein>
<name>A0A164XBK5_9AGAM</name>
<keyword evidence="2" id="KW-0812">Transmembrane</keyword>
<gene>
    <name evidence="3" type="ORF">SISNIDRAFT_547976</name>
</gene>
<feature type="region of interest" description="Disordered" evidence="1">
    <location>
        <begin position="128"/>
        <end position="262"/>
    </location>
</feature>
<feature type="compositionally biased region" description="Pro residues" evidence="1">
    <location>
        <begin position="289"/>
        <end position="299"/>
    </location>
</feature>
<feature type="transmembrane region" description="Helical" evidence="2">
    <location>
        <begin position="25"/>
        <end position="49"/>
    </location>
</feature>
<evidence type="ECO:0000256" key="1">
    <source>
        <dbReference type="SAM" id="MobiDB-lite"/>
    </source>
</evidence>
<feature type="compositionally biased region" description="Low complexity" evidence="1">
    <location>
        <begin position="229"/>
        <end position="240"/>
    </location>
</feature>
<dbReference type="AlphaFoldDB" id="A0A164XBK5"/>
<accession>A0A164XBK5</accession>
<proteinExistence type="predicted"/>